<dbReference type="SUPFAM" id="SSF69118">
    <property type="entry name" value="AhpD-like"/>
    <property type="match status" value="1"/>
</dbReference>
<evidence type="ECO:0000259" key="1">
    <source>
        <dbReference type="Pfam" id="PF02627"/>
    </source>
</evidence>
<accession>A0ABQ1SFU1</accession>
<dbReference type="EMBL" id="BMGM01000003">
    <property type="protein sequence ID" value="GGE29328.1"/>
    <property type="molecule type" value="Genomic_DNA"/>
</dbReference>
<proteinExistence type="predicted"/>
<dbReference type="InterPro" id="IPR029032">
    <property type="entry name" value="AhpD-like"/>
</dbReference>
<sequence length="185" mass="21034">MMKLKKLDEKNSTGIAKDILENVKSKMGMIPNMFAYMANNPALLKSYLETEKNFREHAGFSSVEQEVILLSVSIENECTYCVAAHSFIAKNQSNVPEEVVKSLREGKEIKDKKLAALQVLTKEIVKTKAYPSQESLDEFKNQGYLDEQYLGVLTGIALKSMSNYFNHMNETIVDDAFSDFKWEKN</sequence>
<dbReference type="InterPro" id="IPR003779">
    <property type="entry name" value="CMD-like"/>
</dbReference>
<evidence type="ECO:0000313" key="3">
    <source>
        <dbReference type="Proteomes" id="UP000599179"/>
    </source>
</evidence>
<comment type="caution">
    <text evidence="2">The sequence shown here is derived from an EMBL/GenBank/DDBJ whole genome shotgun (WGS) entry which is preliminary data.</text>
</comment>
<dbReference type="Proteomes" id="UP000599179">
    <property type="component" value="Unassembled WGS sequence"/>
</dbReference>
<protein>
    <recommendedName>
        <fullName evidence="1">Carboxymuconolactone decarboxylase-like domain-containing protein</fullName>
    </recommendedName>
</protein>
<dbReference type="PANTHER" id="PTHR35446:SF3">
    <property type="entry name" value="CMD DOMAIN-CONTAINING PROTEIN"/>
    <property type="match status" value="1"/>
</dbReference>
<organism evidence="2 3">
    <name type="scientific">Psychroflexus planctonicus</name>
    <dbReference type="NCBI Taxonomy" id="1526575"/>
    <lineage>
        <taxon>Bacteria</taxon>
        <taxon>Pseudomonadati</taxon>
        <taxon>Bacteroidota</taxon>
        <taxon>Flavobacteriia</taxon>
        <taxon>Flavobacteriales</taxon>
        <taxon>Flavobacteriaceae</taxon>
        <taxon>Psychroflexus</taxon>
    </lineage>
</organism>
<evidence type="ECO:0000313" key="2">
    <source>
        <dbReference type="EMBL" id="GGE29328.1"/>
    </source>
</evidence>
<name>A0ABQ1SFU1_9FLAO</name>
<feature type="domain" description="Carboxymuconolactone decarboxylase-like" evidence="1">
    <location>
        <begin position="41"/>
        <end position="107"/>
    </location>
</feature>
<dbReference type="Pfam" id="PF02627">
    <property type="entry name" value="CMD"/>
    <property type="match status" value="1"/>
</dbReference>
<keyword evidence="3" id="KW-1185">Reference proteome</keyword>
<dbReference type="PANTHER" id="PTHR35446">
    <property type="entry name" value="SI:CH211-175M2.5"/>
    <property type="match status" value="1"/>
</dbReference>
<gene>
    <name evidence="2" type="ORF">GCM10010832_07310</name>
</gene>
<dbReference type="Gene3D" id="1.20.1290.10">
    <property type="entry name" value="AhpD-like"/>
    <property type="match status" value="1"/>
</dbReference>
<reference evidence="3" key="1">
    <citation type="journal article" date="2019" name="Int. J. Syst. Evol. Microbiol.">
        <title>The Global Catalogue of Microorganisms (GCM) 10K type strain sequencing project: providing services to taxonomists for standard genome sequencing and annotation.</title>
        <authorList>
            <consortium name="The Broad Institute Genomics Platform"/>
            <consortium name="The Broad Institute Genome Sequencing Center for Infectious Disease"/>
            <person name="Wu L."/>
            <person name="Ma J."/>
        </authorList>
    </citation>
    <scope>NUCLEOTIDE SEQUENCE [LARGE SCALE GENOMIC DNA]</scope>
    <source>
        <strain evidence="3">CGMCC 1.12931</strain>
    </source>
</reference>